<dbReference type="EMBL" id="JAHQIW010003129">
    <property type="protein sequence ID" value="KAJ1357431.1"/>
    <property type="molecule type" value="Genomic_DNA"/>
</dbReference>
<reference evidence="2" key="1">
    <citation type="submission" date="2021-06" db="EMBL/GenBank/DDBJ databases">
        <title>Parelaphostrongylus tenuis whole genome reference sequence.</title>
        <authorList>
            <person name="Garwood T.J."/>
            <person name="Larsen P.A."/>
            <person name="Fountain-Jones N.M."/>
            <person name="Garbe J.R."/>
            <person name="Macchietto M.G."/>
            <person name="Kania S.A."/>
            <person name="Gerhold R.W."/>
            <person name="Richards J.E."/>
            <person name="Wolf T.M."/>
        </authorList>
    </citation>
    <scope>NUCLEOTIDE SEQUENCE</scope>
    <source>
        <strain evidence="2">MNPRO001-30</strain>
        <tissue evidence="2">Meninges</tissue>
    </source>
</reference>
<keyword evidence="3" id="KW-1185">Reference proteome</keyword>
<sequence>MDLYRIIPPSWKGELDTLRTRTSPHLTGRQHTEEKRARTPPTKNYGLPIVPPPIFSGSIWEWDNFGDFFGKQSTYETSQISINSITCAAPLGANPVNLSKSFKRQRTIIKRPSISSSTGMPIQTT</sequence>
<evidence type="ECO:0000313" key="3">
    <source>
        <dbReference type="Proteomes" id="UP001196413"/>
    </source>
</evidence>
<name>A0AAD5QSK3_PARTN</name>
<dbReference type="Proteomes" id="UP001196413">
    <property type="component" value="Unassembled WGS sequence"/>
</dbReference>
<comment type="caution">
    <text evidence="2">The sequence shown here is derived from an EMBL/GenBank/DDBJ whole genome shotgun (WGS) entry which is preliminary data.</text>
</comment>
<evidence type="ECO:0000256" key="1">
    <source>
        <dbReference type="SAM" id="MobiDB-lite"/>
    </source>
</evidence>
<proteinExistence type="predicted"/>
<dbReference type="AlphaFoldDB" id="A0AAD5QSK3"/>
<protein>
    <submittedName>
        <fullName evidence="2">Uncharacterized protein</fullName>
    </submittedName>
</protein>
<feature type="region of interest" description="Disordered" evidence="1">
    <location>
        <begin position="20"/>
        <end position="49"/>
    </location>
</feature>
<organism evidence="2 3">
    <name type="scientific">Parelaphostrongylus tenuis</name>
    <name type="common">Meningeal worm</name>
    <dbReference type="NCBI Taxonomy" id="148309"/>
    <lineage>
        <taxon>Eukaryota</taxon>
        <taxon>Metazoa</taxon>
        <taxon>Ecdysozoa</taxon>
        <taxon>Nematoda</taxon>
        <taxon>Chromadorea</taxon>
        <taxon>Rhabditida</taxon>
        <taxon>Rhabditina</taxon>
        <taxon>Rhabditomorpha</taxon>
        <taxon>Strongyloidea</taxon>
        <taxon>Metastrongylidae</taxon>
        <taxon>Parelaphostrongylus</taxon>
    </lineage>
</organism>
<accession>A0AAD5QSK3</accession>
<gene>
    <name evidence="2" type="ORF">KIN20_015578</name>
</gene>
<evidence type="ECO:0000313" key="2">
    <source>
        <dbReference type="EMBL" id="KAJ1357431.1"/>
    </source>
</evidence>